<evidence type="ECO:0000256" key="1">
    <source>
        <dbReference type="SAM" id="SignalP"/>
    </source>
</evidence>
<accession>A0A258FCW5</accession>
<evidence type="ECO:0000313" key="2">
    <source>
        <dbReference type="EMBL" id="OYX29814.1"/>
    </source>
</evidence>
<proteinExistence type="predicted"/>
<dbReference type="Proteomes" id="UP000215595">
    <property type="component" value="Unassembled WGS sequence"/>
</dbReference>
<comment type="caution">
    <text evidence="2">The sequence shown here is derived from an EMBL/GenBank/DDBJ whole genome shotgun (WGS) entry which is preliminary data.</text>
</comment>
<reference evidence="2 3" key="1">
    <citation type="submission" date="2017-03" db="EMBL/GenBank/DDBJ databases">
        <title>Lifting the veil on microbial sulfur biogeochemistry in mining wastewaters.</title>
        <authorList>
            <person name="Kantor R.S."/>
            <person name="Colenbrander Nelson T."/>
            <person name="Marshall S."/>
            <person name="Bennett D."/>
            <person name="Apte S."/>
            <person name="Camacho D."/>
            <person name="Thomas B.C."/>
            <person name="Warren L.A."/>
            <person name="Banfield J.F."/>
        </authorList>
    </citation>
    <scope>NUCLEOTIDE SEQUENCE [LARGE SCALE GENOMIC DNA]</scope>
    <source>
        <strain evidence="2">32-69-9</strain>
    </source>
</reference>
<feature type="chain" id="PRO_5013056320" description="DUF1838 domain-containing protein" evidence="1">
    <location>
        <begin position="23"/>
        <end position="298"/>
    </location>
</feature>
<feature type="signal peptide" evidence="1">
    <location>
        <begin position="1"/>
        <end position="22"/>
    </location>
</feature>
<dbReference type="InterPro" id="IPR014990">
    <property type="entry name" value="DUF1838"/>
</dbReference>
<gene>
    <name evidence="2" type="ORF">B7Z01_15260</name>
</gene>
<protein>
    <recommendedName>
        <fullName evidence="4">DUF1838 domain-containing protein</fullName>
    </recommendedName>
</protein>
<evidence type="ECO:0008006" key="4">
    <source>
        <dbReference type="Google" id="ProtNLM"/>
    </source>
</evidence>
<evidence type="ECO:0000313" key="3">
    <source>
        <dbReference type="Proteomes" id="UP000215595"/>
    </source>
</evidence>
<dbReference type="Pfam" id="PF08894">
    <property type="entry name" value="DUF1838"/>
    <property type="match status" value="1"/>
</dbReference>
<dbReference type="EMBL" id="NCEB01000056">
    <property type="protein sequence ID" value="OYX29814.1"/>
    <property type="molecule type" value="Genomic_DNA"/>
</dbReference>
<name>A0A258FCW5_9CAUL</name>
<keyword evidence="1" id="KW-0732">Signal</keyword>
<sequence>MTRTLTAVAALAAVALPMSASAQTIDLSTPAGAIAANRKVQCSTVDGEPVVYHWSGRVFARSPGEPDRHIFNVEGMNVRQCGTVSDPVRGTGYRLVSRELMLYLDPRTNEILRSWTNPVTDQVVEVVHVANDPVNSRPTYERNADGSPFTFSGRVNQGKVFLNFEAPLFYVNPLGGDYQEYVGNQYHAMEIFDFSMQEADLIDGSRPRADPAIAWVRMSPWLPWMRMGGRPGGLVFNAVGQTMSNGIDGLPQVLRDEIAANYPDYVAPPPLTDTRPNETSWTYFKKIFDAERAAAAAQ</sequence>
<dbReference type="AlphaFoldDB" id="A0A258FCW5"/>
<organism evidence="2 3">
    <name type="scientific">Brevundimonas subvibrioides</name>
    <dbReference type="NCBI Taxonomy" id="74313"/>
    <lineage>
        <taxon>Bacteria</taxon>
        <taxon>Pseudomonadati</taxon>
        <taxon>Pseudomonadota</taxon>
        <taxon>Alphaproteobacteria</taxon>
        <taxon>Caulobacterales</taxon>
        <taxon>Caulobacteraceae</taxon>
        <taxon>Brevundimonas</taxon>
    </lineage>
</organism>